<dbReference type="PROSITE" id="PS50261">
    <property type="entry name" value="G_PROTEIN_RECEP_F2_4"/>
    <property type="match status" value="1"/>
</dbReference>
<proteinExistence type="predicted"/>
<dbReference type="EMBL" id="JAERUA010000015">
    <property type="protein sequence ID" value="KAI1889953.1"/>
    <property type="molecule type" value="Genomic_DNA"/>
</dbReference>
<keyword evidence="2" id="KW-1003">Cell membrane</keyword>
<evidence type="ECO:0000256" key="11">
    <source>
        <dbReference type="ARBA" id="ARBA00023224"/>
    </source>
</evidence>
<feature type="transmembrane region" description="Helical" evidence="12">
    <location>
        <begin position="223"/>
        <end position="244"/>
    </location>
</feature>
<dbReference type="Proteomes" id="UP000829720">
    <property type="component" value="Unassembled WGS sequence"/>
</dbReference>
<evidence type="ECO:0000256" key="4">
    <source>
        <dbReference type="ARBA" id="ARBA00022729"/>
    </source>
</evidence>
<dbReference type="Gene3D" id="2.60.220.50">
    <property type="match status" value="1"/>
</dbReference>
<evidence type="ECO:0000256" key="2">
    <source>
        <dbReference type="ARBA" id="ARBA00022475"/>
    </source>
</evidence>
<dbReference type="PRINTS" id="PR00249">
    <property type="entry name" value="GPCRSECRETIN"/>
</dbReference>
<evidence type="ECO:0000256" key="12">
    <source>
        <dbReference type="SAM" id="Phobius"/>
    </source>
</evidence>
<dbReference type="InterPro" id="IPR000832">
    <property type="entry name" value="GPCR_2_secretin-like"/>
</dbReference>
<dbReference type="PANTHER" id="PTHR12011">
    <property type="entry name" value="ADHESION G-PROTEIN COUPLED RECEPTOR"/>
    <property type="match status" value="1"/>
</dbReference>
<evidence type="ECO:0000256" key="6">
    <source>
        <dbReference type="ARBA" id="ARBA00023040"/>
    </source>
</evidence>
<sequence length="509" mass="56861">MAVLELIKLYFLVQVVSTSGPASEHCDSVLDSCTQKGNAWARCYEEGMRSCTRRGRRAMNSHVLDFFQNDFNASSDVEHTSNVGHSVYIPSEALVGSARSHVSRNTRVTVTVFNSSLFHAEYWPNKTILGGTVLGVTVGNGVRNLNRPVRMSFRRINETGGQCVFYKEQKGINDTAGLWSVEGCNISQINNKFICSCDHLSFFAVLVNTDVPIDKVNARALSYISYVGCGLSVFFSAIAILMQLCVRNSRSENSMIIHLNLTGALFFLHLFFLLSAWWAGRGLGEDKGGVPCQALGLLLHYSLLATFTWTAIEAFHLYMLLVRIFNIYIKRYLVKLGLVGWGVPLVMVITCAGTEMYGGHILVPQNGSGSSTESFTALCWITDRTVQHITVSGYLGLVFLFSTVMLGVMMVKLRKVRGNSVRHQERRRLWRDCVTILGMACVLGVPWGLAFTTYSPLPLPSLYLFTILNGFQGLFMFLWFLALKWKPCRDENTAVKDPSTQKMETSFRN</sequence>
<keyword evidence="7 12" id="KW-0472">Membrane</keyword>
<feature type="transmembrane region" description="Helical" evidence="12">
    <location>
        <begin position="298"/>
        <end position="321"/>
    </location>
</feature>
<evidence type="ECO:0000256" key="3">
    <source>
        <dbReference type="ARBA" id="ARBA00022692"/>
    </source>
</evidence>
<dbReference type="Pfam" id="PF01825">
    <property type="entry name" value="GPS"/>
    <property type="match status" value="1"/>
</dbReference>
<evidence type="ECO:0000256" key="8">
    <source>
        <dbReference type="ARBA" id="ARBA00023157"/>
    </source>
</evidence>
<keyword evidence="4 13" id="KW-0732">Signal</keyword>
<dbReference type="Pfam" id="PF00002">
    <property type="entry name" value="7tm_2"/>
    <property type="match status" value="1"/>
</dbReference>
<keyword evidence="8" id="KW-1015">Disulfide bond</keyword>
<dbReference type="GO" id="GO:0007166">
    <property type="term" value="P:cell surface receptor signaling pathway"/>
    <property type="evidence" value="ECO:0007669"/>
    <property type="project" value="InterPro"/>
</dbReference>
<feature type="signal peptide" evidence="13">
    <location>
        <begin position="1"/>
        <end position="18"/>
    </location>
</feature>
<evidence type="ECO:0000256" key="5">
    <source>
        <dbReference type="ARBA" id="ARBA00022989"/>
    </source>
</evidence>
<feature type="transmembrane region" description="Helical" evidence="12">
    <location>
        <begin position="333"/>
        <end position="357"/>
    </location>
</feature>
<keyword evidence="17" id="KW-1185">Reference proteome</keyword>
<dbReference type="PANTHER" id="PTHR12011:SF285">
    <property type="entry name" value="ADHESION G PROTEIN-COUPLED RECEPTOR G3"/>
    <property type="match status" value="1"/>
</dbReference>
<dbReference type="PROSITE" id="PS50221">
    <property type="entry name" value="GAIN_B"/>
    <property type="match status" value="1"/>
</dbReference>
<gene>
    <name evidence="16" type="ORF">AGOR_G00168220</name>
</gene>
<dbReference type="AlphaFoldDB" id="A0A8T3CXA7"/>
<dbReference type="GO" id="GO:0005886">
    <property type="term" value="C:plasma membrane"/>
    <property type="evidence" value="ECO:0007669"/>
    <property type="project" value="UniProtKB-SubCell"/>
</dbReference>
<evidence type="ECO:0000256" key="10">
    <source>
        <dbReference type="ARBA" id="ARBA00023180"/>
    </source>
</evidence>
<evidence type="ECO:0000259" key="15">
    <source>
        <dbReference type="PROSITE" id="PS50261"/>
    </source>
</evidence>
<accession>A0A8T3CXA7</accession>
<comment type="subcellular location">
    <subcellularLocation>
        <location evidence="1">Cell membrane</location>
        <topology evidence="1">Multi-pass membrane protein</topology>
    </subcellularLocation>
</comment>
<organism evidence="16 17">
    <name type="scientific">Albula goreensis</name>
    <dbReference type="NCBI Taxonomy" id="1534307"/>
    <lineage>
        <taxon>Eukaryota</taxon>
        <taxon>Metazoa</taxon>
        <taxon>Chordata</taxon>
        <taxon>Craniata</taxon>
        <taxon>Vertebrata</taxon>
        <taxon>Euteleostomi</taxon>
        <taxon>Actinopterygii</taxon>
        <taxon>Neopterygii</taxon>
        <taxon>Teleostei</taxon>
        <taxon>Albuliformes</taxon>
        <taxon>Albulidae</taxon>
        <taxon>Albula</taxon>
    </lineage>
</organism>
<feature type="transmembrane region" description="Helical" evidence="12">
    <location>
        <begin position="462"/>
        <end position="483"/>
    </location>
</feature>
<name>A0A8T3CXA7_9TELE</name>
<evidence type="ECO:0000259" key="14">
    <source>
        <dbReference type="PROSITE" id="PS50221"/>
    </source>
</evidence>
<dbReference type="SMART" id="SM00303">
    <property type="entry name" value="GPS"/>
    <property type="match status" value="1"/>
</dbReference>
<dbReference type="PRINTS" id="PR01422">
    <property type="entry name" value="GPR56ORPHANR"/>
</dbReference>
<evidence type="ECO:0000313" key="17">
    <source>
        <dbReference type="Proteomes" id="UP000829720"/>
    </source>
</evidence>
<dbReference type="FunFam" id="1.20.1070.10:FF:000222">
    <property type="entry name" value="Adhesion G protein-coupled receptor G3"/>
    <property type="match status" value="1"/>
</dbReference>
<evidence type="ECO:0000256" key="13">
    <source>
        <dbReference type="SAM" id="SignalP"/>
    </source>
</evidence>
<feature type="transmembrane region" description="Helical" evidence="12">
    <location>
        <begin position="391"/>
        <end position="411"/>
    </location>
</feature>
<evidence type="ECO:0000256" key="7">
    <source>
        <dbReference type="ARBA" id="ARBA00023136"/>
    </source>
</evidence>
<keyword evidence="5 12" id="KW-1133">Transmembrane helix</keyword>
<keyword evidence="9" id="KW-0675">Receptor</keyword>
<reference evidence="16" key="1">
    <citation type="submission" date="2021-01" db="EMBL/GenBank/DDBJ databases">
        <authorList>
            <person name="Zahm M."/>
            <person name="Roques C."/>
            <person name="Cabau C."/>
            <person name="Klopp C."/>
            <person name="Donnadieu C."/>
            <person name="Jouanno E."/>
            <person name="Lampietro C."/>
            <person name="Louis A."/>
            <person name="Herpin A."/>
            <person name="Echchiki A."/>
            <person name="Berthelot C."/>
            <person name="Parey E."/>
            <person name="Roest-Crollius H."/>
            <person name="Braasch I."/>
            <person name="Postlethwait J."/>
            <person name="Bobe J."/>
            <person name="Montfort J."/>
            <person name="Bouchez O."/>
            <person name="Begum T."/>
            <person name="Mejri S."/>
            <person name="Adams A."/>
            <person name="Chen W.-J."/>
            <person name="Guiguen Y."/>
        </authorList>
    </citation>
    <scope>NUCLEOTIDE SEQUENCE</scope>
    <source>
        <tissue evidence="16">Blood</tissue>
    </source>
</reference>
<keyword evidence="11" id="KW-0807">Transducer</keyword>
<evidence type="ECO:0000256" key="9">
    <source>
        <dbReference type="ARBA" id="ARBA00023170"/>
    </source>
</evidence>
<evidence type="ECO:0000313" key="16">
    <source>
        <dbReference type="EMBL" id="KAI1889953.1"/>
    </source>
</evidence>
<feature type="domain" description="G-protein coupled receptors family 2 profile 2" evidence="15">
    <location>
        <begin position="221"/>
        <end position="484"/>
    </location>
</feature>
<dbReference type="InterPro" id="IPR017981">
    <property type="entry name" value="GPCR_2-like_7TM"/>
</dbReference>
<dbReference type="InterPro" id="IPR000203">
    <property type="entry name" value="GPS"/>
</dbReference>
<keyword evidence="3 12" id="KW-0812">Transmembrane</keyword>
<dbReference type="InterPro" id="IPR057244">
    <property type="entry name" value="GAIN_B"/>
</dbReference>
<dbReference type="InterPro" id="IPR046338">
    <property type="entry name" value="GAIN_dom_sf"/>
</dbReference>
<dbReference type="OrthoDB" id="6134459at2759"/>
<dbReference type="GO" id="GO:0007189">
    <property type="term" value="P:adenylate cyclase-activating G protein-coupled receptor signaling pathway"/>
    <property type="evidence" value="ECO:0007669"/>
    <property type="project" value="TreeGrafter"/>
</dbReference>
<dbReference type="InterPro" id="IPR003910">
    <property type="entry name" value="GPR1/GPR3/GPR5"/>
</dbReference>
<comment type="caution">
    <text evidence="16">The sequence shown here is derived from an EMBL/GenBank/DDBJ whole genome shotgun (WGS) entry which is preliminary data.</text>
</comment>
<feature type="chain" id="PRO_5035721909" description="G-protein coupled receptor" evidence="13">
    <location>
        <begin position="19"/>
        <end position="509"/>
    </location>
</feature>
<keyword evidence="10" id="KW-0325">Glycoprotein</keyword>
<keyword evidence="6" id="KW-0297">G-protein coupled receptor</keyword>
<feature type="transmembrane region" description="Helical" evidence="12">
    <location>
        <begin position="256"/>
        <end position="278"/>
    </location>
</feature>
<dbReference type="GO" id="GO:0004930">
    <property type="term" value="F:G protein-coupled receptor activity"/>
    <property type="evidence" value="ECO:0007669"/>
    <property type="project" value="UniProtKB-KW"/>
</dbReference>
<protein>
    <recommendedName>
        <fullName evidence="18">G-protein coupled receptor</fullName>
    </recommendedName>
</protein>
<feature type="transmembrane region" description="Helical" evidence="12">
    <location>
        <begin position="432"/>
        <end position="450"/>
    </location>
</feature>
<evidence type="ECO:0000256" key="1">
    <source>
        <dbReference type="ARBA" id="ARBA00004651"/>
    </source>
</evidence>
<feature type="domain" description="GAIN-B" evidence="14">
    <location>
        <begin position="62"/>
        <end position="213"/>
    </location>
</feature>
<evidence type="ECO:0008006" key="18">
    <source>
        <dbReference type="Google" id="ProtNLM"/>
    </source>
</evidence>
<dbReference type="Gene3D" id="1.20.1070.10">
    <property type="entry name" value="Rhodopsin 7-helix transmembrane proteins"/>
    <property type="match status" value="1"/>
</dbReference>